<reference evidence="2" key="1">
    <citation type="submission" date="2016-10" db="EMBL/GenBank/DDBJ databases">
        <authorList>
            <person name="Varghese N."/>
            <person name="Submissions S."/>
        </authorList>
    </citation>
    <scope>NUCLEOTIDE SEQUENCE [LARGE SCALE GENOMIC DNA]</scope>
    <source>
        <strain evidence="2">DSM 28453</strain>
    </source>
</reference>
<dbReference type="AlphaFoldDB" id="A0A1I4EG63"/>
<dbReference type="SUPFAM" id="SSF53756">
    <property type="entry name" value="UDP-Glycosyltransferase/glycogen phosphorylase"/>
    <property type="match status" value="1"/>
</dbReference>
<dbReference type="STRING" id="1280847.SAMN04488036_104273"/>
<evidence type="ECO:0000313" key="1">
    <source>
        <dbReference type="EMBL" id="SFL04755.1"/>
    </source>
</evidence>
<keyword evidence="2" id="KW-1185">Reference proteome</keyword>
<dbReference type="EMBL" id="FOSZ01000004">
    <property type="protein sequence ID" value="SFL04755.1"/>
    <property type="molecule type" value="Genomic_DNA"/>
</dbReference>
<evidence type="ECO:0000313" key="2">
    <source>
        <dbReference type="Proteomes" id="UP000198851"/>
    </source>
</evidence>
<dbReference type="GO" id="GO:0016740">
    <property type="term" value="F:transferase activity"/>
    <property type="evidence" value="ECO:0007669"/>
    <property type="project" value="UniProtKB-KW"/>
</dbReference>
<accession>A0A1I4EG63</accession>
<proteinExistence type="predicted"/>
<dbReference type="Proteomes" id="UP000198851">
    <property type="component" value="Unassembled WGS sequence"/>
</dbReference>
<protein>
    <submittedName>
        <fullName evidence="1">Glycosyltransferase involved in cell wall bisynthesis</fullName>
    </submittedName>
</protein>
<dbReference type="Gene3D" id="3.40.50.2000">
    <property type="entry name" value="Glycogen Phosphorylase B"/>
    <property type="match status" value="1"/>
</dbReference>
<dbReference type="Pfam" id="PF13692">
    <property type="entry name" value="Glyco_trans_1_4"/>
    <property type="match status" value="1"/>
</dbReference>
<dbReference type="OrthoDB" id="9801573at2"/>
<name>A0A1I4EG63_9RHOB</name>
<sequence>MLLIDMFKRDKLSRFSRAIREEGLSGALARTKQYVSNRMAGRGYSALIRSGRERPKAPSEYLSSLWLDLAENDGFHISQPPAILNKRRKIAMIGDLNLPQCRKYRVEQLDEIWRLADVEYIYSHYEDVTRSTTIMQDATHVMFYRLATTPLTSMLSYEARRLRLPILYDLDDPLFSVSAYGTYENMKALPVWRKTHFMNEAPKYLDVMNSADMISVSTPGMQAHAGLYSTRPVLMRRNFADQQALEAGTRAIQSRTKRDGFRVAFASGSQGHEIDFNLIADDVTGFLSEGGDRKLVILGHFDRKLLPAELRSQVETHPFRDYETYLRTLSTVDCAVMPLTDDIFNRCKSAVRVIDAASVGVPSIVGSVSDMAEVVDHGRSGLVLNATDGWAEALDRMARDRSETAEMGRVARELLESRWSARLDAPVVDPELIRWVKA</sequence>
<keyword evidence="1" id="KW-0808">Transferase</keyword>
<gene>
    <name evidence="1" type="ORF">SAMN04488036_104273</name>
</gene>
<organism evidence="1 2">
    <name type="scientific">Shimia haliotis</name>
    <dbReference type="NCBI Taxonomy" id="1280847"/>
    <lineage>
        <taxon>Bacteria</taxon>
        <taxon>Pseudomonadati</taxon>
        <taxon>Pseudomonadota</taxon>
        <taxon>Alphaproteobacteria</taxon>
        <taxon>Rhodobacterales</taxon>
        <taxon>Roseobacteraceae</taxon>
    </lineage>
</organism>